<accession>A0A5N5DDY5</accession>
<gene>
    <name evidence="1" type="ORF">DBV05_g5390</name>
</gene>
<name>A0A5N5DDY5_9PEZI</name>
<comment type="caution">
    <text evidence="1">The sequence shown here is derived from an EMBL/GenBank/DDBJ whole genome shotgun (WGS) entry which is preliminary data.</text>
</comment>
<dbReference type="OrthoDB" id="9986861at2759"/>
<dbReference type="EMBL" id="VCHE01000028">
    <property type="protein sequence ID" value="KAB2575979.1"/>
    <property type="molecule type" value="Genomic_DNA"/>
</dbReference>
<organism evidence="1 2">
    <name type="scientific">Lasiodiplodia theobromae</name>
    <dbReference type="NCBI Taxonomy" id="45133"/>
    <lineage>
        <taxon>Eukaryota</taxon>
        <taxon>Fungi</taxon>
        <taxon>Dikarya</taxon>
        <taxon>Ascomycota</taxon>
        <taxon>Pezizomycotina</taxon>
        <taxon>Dothideomycetes</taxon>
        <taxon>Dothideomycetes incertae sedis</taxon>
        <taxon>Botryosphaeriales</taxon>
        <taxon>Botryosphaeriaceae</taxon>
        <taxon>Lasiodiplodia</taxon>
    </lineage>
</organism>
<keyword evidence="2" id="KW-1185">Reference proteome</keyword>
<sequence length="140" mass="15607">MATQQQVFILTIGIDFDWAAANLQEKIDTAAVRAAVMKGLKTLDGVEGLTHDLYLFIPDKEERVYVGEIEQKLRERSWDGIVVGWGVRAQPDMTEVFERTVNLIKDVSPGSKLLFTGPAPDHFSAVKRNFPHLQPGKAAE</sequence>
<evidence type="ECO:0000313" key="2">
    <source>
        <dbReference type="Proteomes" id="UP000325902"/>
    </source>
</evidence>
<protein>
    <submittedName>
        <fullName evidence="1">Uncharacterized protein</fullName>
    </submittedName>
</protein>
<evidence type="ECO:0000313" key="1">
    <source>
        <dbReference type="EMBL" id="KAB2575979.1"/>
    </source>
</evidence>
<dbReference type="Proteomes" id="UP000325902">
    <property type="component" value="Unassembled WGS sequence"/>
</dbReference>
<reference evidence="1 2" key="1">
    <citation type="journal article" date="2019" name="Sci. Rep.">
        <title>A multi-omics analysis of the grapevine pathogen Lasiodiplodia theobromae reveals that temperature affects the expression of virulence- and pathogenicity-related genes.</title>
        <authorList>
            <person name="Felix C."/>
            <person name="Meneses R."/>
            <person name="Goncalves M.F.M."/>
            <person name="Tilleman L."/>
            <person name="Duarte A.S."/>
            <person name="Jorrin-Novo J.V."/>
            <person name="Van de Peer Y."/>
            <person name="Deforce D."/>
            <person name="Van Nieuwerburgh F."/>
            <person name="Esteves A.C."/>
            <person name="Alves A."/>
        </authorList>
    </citation>
    <scope>NUCLEOTIDE SEQUENCE [LARGE SCALE GENOMIC DNA]</scope>
    <source>
        <strain evidence="1 2">LA-SOL3</strain>
    </source>
</reference>
<dbReference type="AlphaFoldDB" id="A0A5N5DDY5"/>
<proteinExistence type="predicted"/>